<organism evidence="4 5">
    <name type="scientific">Dactylosporangium salmoneum</name>
    <dbReference type="NCBI Taxonomy" id="53361"/>
    <lineage>
        <taxon>Bacteria</taxon>
        <taxon>Bacillati</taxon>
        <taxon>Actinomycetota</taxon>
        <taxon>Actinomycetes</taxon>
        <taxon>Micromonosporales</taxon>
        <taxon>Micromonosporaceae</taxon>
        <taxon>Dactylosporangium</taxon>
    </lineage>
</organism>
<dbReference type="PROSITE" id="PS50853">
    <property type="entry name" value="FN3"/>
    <property type="match status" value="1"/>
</dbReference>
<gene>
    <name evidence="4" type="ORF">GCM10010170_030730</name>
</gene>
<evidence type="ECO:0000313" key="5">
    <source>
        <dbReference type="Proteomes" id="UP001501444"/>
    </source>
</evidence>
<dbReference type="SUPFAM" id="SSF49265">
    <property type="entry name" value="Fibronectin type III"/>
    <property type="match status" value="1"/>
</dbReference>
<protein>
    <recommendedName>
        <fullName evidence="3">Fibronectin type-III domain-containing protein</fullName>
    </recommendedName>
</protein>
<dbReference type="RefSeq" id="WP_344613038.1">
    <property type="nucleotide sequence ID" value="NZ_BAAARV010000024.1"/>
</dbReference>
<evidence type="ECO:0000256" key="2">
    <source>
        <dbReference type="ARBA" id="ARBA00023326"/>
    </source>
</evidence>
<accession>A0ABN3G6F9</accession>
<sequence>MVSNVASLAVTHAAASTVAAVDAANVAQRGTPVSTTDSTGSVVSKTFSTPSAAVAGDLLVASLSYKTPGLSDIANTAPTGWTKIPGELFDVAVTTGSHLVVAVKAAVGGAESGTWGFASAPAGMVISVLAYSGADTTINTANGVYPFERYGYKVEAGGSNTTVHTAPAFTPTVAGSWGFAAFASRASETWTPGAGLTERSDTRAATSAQATLETNDSNGVIATGSPITYSSTESGGTSVQVSFAGNIKPSGQAQPQLPTVTTGSATSVASTAATIAGTVNPNGLSTTYHFEYGTTTSYGTQTPSPDGSAGSGTTAAQVSANLSGLTASTTYHYRLVATSSAGTTNGSDATFTTGAAGSIGYAGPATPGAAATGEKPESKLWWNDGVWWAVLFATASQTHHIFRLDRSTQTWIDTGTQTDNRVKSRSDTLWDGTHLYVASHVTASSSSDATSGNPARLYRYSYAPATSTYTLDAGFPVQIDNYSSETLTIDKDSTGVLWATWTQGSKVYANSTTGSDTTWGTPFVLPVTAATSLDPDDISSIVATGDHKIGVMWSNQVDSAMYFATHADGAAAGTWSAAVAVLSGPGWADDHINLKADQSGRVYAAVKTSLDDVGGAGTAPQIMLLVRDPSTGGWASYPIGRISDCHTRPIVMLDSEHQVIYVFMTAPDTGCPFSGSDGTIFMKSSPMGSVSFPLGRGTPVIRDALSPHLNNVTSSKQPVTSATGLVVMASNDTTQRYWHADIPLG</sequence>
<dbReference type="Gene3D" id="2.60.40.10">
    <property type="entry name" value="Immunoglobulins"/>
    <property type="match status" value="1"/>
</dbReference>
<evidence type="ECO:0000259" key="3">
    <source>
        <dbReference type="PROSITE" id="PS50853"/>
    </source>
</evidence>
<reference evidence="4 5" key="1">
    <citation type="journal article" date="2019" name="Int. J. Syst. Evol. Microbiol.">
        <title>The Global Catalogue of Microorganisms (GCM) 10K type strain sequencing project: providing services to taxonomists for standard genome sequencing and annotation.</title>
        <authorList>
            <consortium name="The Broad Institute Genomics Platform"/>
            <consortium name="The Broad Institute Genome Sequencing Center for Infectious Disease"/>
            <person name="Wu L."/>
            <person name="Ma J."/>
        </authorList>
    </citation>
    <scope>NUCLEOTIDE SEQUENCE [LARGE SCALE GENOMIC DNA]</scope>
    <source>
        <strain evidence="4 5">JCM 3272</strain>
    </source>
</reference>
<dbReference type="Proteomes" id="UP001501444">
    <property type="component" value="Unassembled WGS sequence"/>
</dbReference>
<feature type="domain" description="Fibronectin type-III" evidence="3">
    <location>
        <begin position="254"/>
        <end position="356"/>
    </location>
</feature>
<evidence type="ECO:0000313" key="4">
    <source>
        <dbReference type="EMBL" id="GAA2344906.1"/>
    </source>
</evidence>
<keyword evidence="2" id="KW-0119">Carbohydrate metabolism</keyword>
<keyword evidence="2" id="KW-0624">Polysaccharide degradation</keyword>
<name>A0ABN3G6F9_9ACTN</name>
<comment type="caution">
    <text evidence="4">The sequence shown here is derived from an EMBL/GenBank/DDBJ whole genome shotgun (WGS) entry which is preliminary data.</text>
</comment>
<keyword evidence="5" id="KW-1185">Reference proteome</keyword>
<keyword evidence="1" id="KW-0326">Glycosidase</keyword>
<keyword evidence="1" id="KW-0378">Hydrolase</keyword>
<dbReference type="InterPro" id="IPR003961">
    <property type="entry name" value="FN3_dom"/>
</dbReference>
<dbReference type="EMBL" id="BAAARV010000024">
    <property type="protein sequence ID" value="GAA2344906.1"/>
    <property type="molecule type" value="Genomic_DNA"/>
</dbReference>
<proteinExistence type="predicted"/>
<dbReference type="InterPro" id="IPR036116">
    <property type="entry name" value="FN3_sf"/>
</dbReference>
<evidence type="ECO:0000256" key="1">
    <source>
        <dbReference type="ARBA" id="ARBA00023295"/>
    </source>
</evidence>
<dbReference type="InterPro" id="IPR013783">
    <property type="entry name" value="Ig-like_fold"/>
</dbReference>